<comment type="caution">
    <text evidence="2">The sequence shown here is derived from an EMBL/GenBank/DDBJ whole genome shotgun (WGS) entry which is preliminary data.</text>
</comment>
<proteinExistence type="predicted"/>
<feature type="transmembrane region" description="Helical" evidence="1">
    <location>
        <begin position="178"/>
        <end position="197"/>
    </location>
</feature>
<feature type="transmembrane region" description="Helical" evidence="1">
    <location>
        <begin position="867"/>
        <end position="888"/>
    </location>
</feature>
<evidence type="ECO:0000313" key="3">
    <source>
        <dbReference type="Proteomes" id="UP001165289"/>
    </source>
</evidence>
<dbReference type="PANTHER" id="PTHR35313:SF1">
    <property type="entry name" value="NO EXINE FORMATION 1"/>
    <property type="match status" value="1"/>
</dbReference>
<dbReference type="AlphaFoldDB" id="A0AAV7JRC7"/>
<feature type="transmembrane region" description="Helical" evidence="1">
    <location>
        <begin position="617"/>
        <end position="636"/>
    </location>
</feature>
<feature type="transmembrane region" description="Helical" evidence="1">
    <location>
        <begin position="552"/>
        <end position="572"/>
    </location>
</feature>
<feature type="transmembrane region" description="Helical" evidence="1">
    <location>
        <begin position="151"/>
        <end position="172"/>
    </location>
</feature>
<protein>
    <submittedName>
        <fullName evidence="2">Uncharacterized protein</fullName>
    </submittedName>
</protein>
<accession>A0AAV7JRC7</accession>
<feature type="transmembrane region" description="Helical" evidence="1">
    <location>
        <begin position="319"/>
        <end position="341"/>
    </location>
</feature>
<organism evidence="2 3">
    <name type="scientific">Oopsacas minuta</name>
    <dbReference type="NCBI Taxonomy" id="111878"/>
    <lineage>
        <taxon>Eukaryota</taxon>
        <taxon>Metazoa</taxon>
        <taxon>Porifera</taxon>
        <taxon>Hexactinellida</taxon>
        <taxon>Hexasterophora</taxon>
        <taxon>Lyssacinosida</taxon>
        <taxon>Leucopsacidae</taxon>
        <taxon>Oopsacas</taxon>
    </lineage>
</organism>
<dbReference type="PANTHER" id="PTHR35313">
    <property type="entry name" value="NO EXINE FORMATION 1"/>
    <property type="match status" value="1"/>
</dbReference>
<feature type="transmembrane region" description="Helical" evidence="1">
    <location>
        <begin position="282"/>
        <end position="307"/>
    </location>
</feature>
<feature type="transmembrane region" description="Helical" evidence="1">
    <location>
        <begin position="648"/>
        <end position="667"/>
    </location>
</feature>
<reference evidence="2 3" key="1">
    <citation type="journal article" date="2023" name="BMC Biol.">
        <title>The compact genome of the sponge Oopsacas minuta (Hexactinellida) is lacking key metazoan core genes.</title>
        <authorList>
            <person name="Santini S."/>
            <person name="Schenkelaars Q."/>
            <person name="Jourda C."/>
            <person name="Duchesne M."/>
            <person name="Belahbib H."/>
            <person name="Rocher C."/>
            <person name="Selva M."/>
            <person name="Riesgo A."/>
            <person name="Vervoort M."/>
            <person name="Leys S.P."/>
            <person name="Kodjabachian L."/>
            <person name="Le Bivic A."/>
            <person name="Borchiellini C."/>
            <person name="Claverie J.M."/>
            <person name="Renard E."/>
        </authorList>
    </citation>
    <scope>NUCLEOTIDE SEQUENCE [LARGE SCALE GENOMIC DNA]</scope>
    <source>
        <strain evidence="2">SPO-2</strain>
    </source>
</reference>
<feature type="transmembrane region" description="Helical" evidence="1">
    <location>
        <begin position="436"/>
        <end position="464"/>
    </location>
</feature>
<dbReference type="EMBL" id="JAKMXF010000303">
    <property type="protein sequence ID" value="KAI6651542.1"/>
    <property type="molecule type" value="Genomic_DNA"/>
</dbReference>
<keyword evidence="1" id="KW-0812">Transmembrane</keyword>
<evidence type="ECO:0000256" key="1">
    <source>
        <dbReference type="SAM" id="Phobius"/>
    </source>
</evidence>
<gene>
    <name evidence="2" type="ORF">LOD99_5150</name>
</gene>
<feature type="transmembrane region" description="Helical" evidence="1">
    <location>
        <begin position="584"/>
        <end position="602"/>
    </location>
</feature>
<feature type="transmembrane region" description="Helical" evidence="1">
    <location>
        <begin position="702"/>
        <end position="725"/>
    </location>
</feature>
<keyword evidence="3" id="KW-1185">Reference proteome</keyword>
<feature type="transmembrane region" description="Helical" evidence="1">
    <location>
        <begin position="978"/>
        <end position="998"/>
    </location>
</feature>
<keyword evidence="1" id="KW-0472">Membrane</keyword>
<dbReference type="Proteomes" id="UP001165289">
    <property type="component" value="Unassembled WGS sequence"/>
</dbReference>
<feature type="transmembrane region" description="Helical" evidence="1">
    <location>
        <begin position="377"/>
        <end position="398"/>
    </location>
</feature>
<feature type="transmembrane region" description="Helical" evidence="1">
    <location>
        <begin position="471"/>
        <end position="488"/>
    </location>
</feature>
<feature type="transmembrane region" description="Helical" evidence="1">
    <location>
        <begin position="410"/>
        <end position="430"/>
    </location>
</feature>
<feature type="transmembrane region" description="Helical" evidence="1">
    <location>
        <begin position="209"/>
        <end position="232"/>
    </location>
</feature>
<evidence type="ECO:0000313" key="2">
    <source>
        <dbReference type="EMBL" id="KAI6651542.1"/>
    </source>
</evidence>
<feature type="transmembrane region" description="Helical" evidence="1">
    <location>
        <begin position="949"/>
        <end position="966"/>
    </location>
</feature>
<sequence>MATLTEQSEIVPGHNVTIVTNLQQDPGNNTSELYTSVLAPVDIDGEGSGLRARVPNTISLDDATQIQQEYEAPFKDLINQNPIKSKDFKHPPSWFQNSPFSHNLRLAIGIFPALFVVLSLSGKGLLATLCIGALAIYFTLNFSLPKHSLLVCLITIISAEVANFFSILPLIWRSFMNTPLLSLTYSFIIGLGGWTLLQFPHLRVTEPAMCVLIEELMFVLVPPLLFLVYLWACLFLFSIHYIGTISCFVMSAIAFLYFVPITSSFYRPGSTKFPVVILTRPMTAILTAGSLMAPCGVEFICNIYKVLILGEQLQPIRLVWVFSLQIFLLTLLSKARLFWFLGGYTMGNSSPLVYVRAVSGCVAVVTGSLIFSKETFLINWSVSLPILLVLAGLFATIVSAAEKRSARLKLVCVLLSIFYVTASYFLPWRLEYSGPLIAWGIEFSLQLFLLLLLCTAILSVVLMYKWRNIPSPLYLLHLSGILLCEYWLVREELYSYWMFLSTSAAGMMVTDRLHRSKSLKLTVSWVSASLHLTKLVWMLPDLSHTNIEFSQTSALPSFLPGFVIALLTLGALRFDTELVGIKRLAYAGIMLLTLLLSQQSLIKPALSLAYINSPTPADLLAITLTAFCLSVGLLLARPDQMRGQATKKLLAGVVIVCGGCSTLLNSFKPSLEISELLSAIHIILGMESDISPLREKGLLLAVSWRLVIDWSLFSIISFVGIHFFLSHILEWKQRFRFIQTTCLVSGWLIGLRIALLLGPFPNLLWQIYGLSGSVTSYLLYRAVVASPQQPPCYQDILTYFVLLGTFVLQFVFAYVQIQFRVNDIKCSQFWVINCLVIAVGYKLKQQVKKYALGGDETSGFMEIETTYYPLIANFSCFVAYISLIFSPFQHEIELSFLFGSVILLLMQNDNLLISSIHSENRLWPSLAAFDLFLHAYYFAEILILHRLSWLTIFEVIIISINIPFHFNFINAYKMGDKIALVSISTIGVPLNFIIFTLYSIHATFFIASLACCFILQVAFWHRRTVLEALDG</sequence>
<name>A0AAV7JRC7_9METZ</name>
<feature type="transmembrane region" description="Helical" evidence="1">
    <location>
        <begin position="1004"/>
        <end position="1021"/>
    </location>
</feature>
<feature type="transmembrane region" description="Helical" evidence="1">
    <location>
        <begin position="238"/>
        <end position="261"/>
    </location>
</feature>
<keyword evidence="1" id="KW-1133">Transmembrane helix</keyword>
<feature type="transmembrane region" description="Helical" evidence="1">
    <location>
        <begin position="796"/>
        <end position="815"/>
    </location>
</feature>